<comment type="caution">
    <text evidence="1">The sequence shown here is derived from an EMBL/GenBank/DDBJ whole genome shotgun (WGS) entry which is preliminary data.</text>
</comment>
<evidence type="ECO:0000313" key="2">
    <source>
        <dbReference type="Proteomes" id="UP000724584"/>
    </source>
</evidence>
<organism evidence="1 2">
    <name type="scientific">Chaetomium tenue</name>
    <dbReference type="NCBI Taxonomy" id="1854479"/>
    <lineage>
        <taxon>Eukaryota</taxon>
        <taxon>Fungi</taxon>
        <taxon>Dikarya</taxon>
        <taxon>Ascomycota</taxon>
        <taxon>Pezizomycotina</taxon>
        <taxon>Sordariomycetes</taxon>
        <taxon>Sordariomycetidae</taxon>
        <taxon>Sordariales</taxon>
        <taxon>Chaetomiaceae</taxon>
        <taxon>Chaetomium</taxon>
    </lineage>
</organism>
<reference evidence="1 2" key="1">
    <citation type="journal article" date="2021" name="Nat. Commun.">
        <title>Genetic determinants of endophytism in the Arabidopsis root mycobiome.</title>
        <authorList>
            <person name="Mesny F."/>
            <person name="Miyauchi S."/>
            <person name="Thiergart T."/>
            <person name="Pickel B."/>
            <person name="Atanasova L."/>
            <person name="Karlsson M."/>
            <person name="Huettel B."/>
            <person name="Barry K.W."/>
            <person name="Haridas S."/>
            <person name="Chen C."/>
            <person name="Bauer D."/>
            <person name="Andreopoulos W."/>
            <person name="Pangilinan J."/>
            <person name="LaButti K."/>
            <person name="Riley R."/>
            <person name="Lipzen A."/>
            <person name="Clum A."/>
            <person name="Drula E."/>
            <person name="Henrissat B."/>
            <person name="Kohler A."/>
            <person name="Grigoriev I.V."/>
            <person name="Martin F.M."/>
            <person name="Hacquard S."/>
        </authorList>
    </citation>
    <scope>NUCLEOTIDE SEQUENCE [LARGE SCALE GENOMIC DNA]</scope>
    <source>
        <strain evidence="1 2">MPI-SDFR-AT-0079</strain>
    </source>
</reference>
<protein>
    <submittedName>
        <fullName evidence="1">Uncharacterized protein</fullName>
    </submittedName>
</protein>
<gene>
    <name evidence="1" type="ORF">F5144DRAFT_545208</name>
</gene>
<accession>A0ACB7PM22</accession>
<dbReference type="Proteomes" id="UP000724584">
    <property type="component" value="Unassembled WGS sequence"/>
</dbReference>
<sequence>MAKLASFPCQIRQAPQGESFDTFRHVNAFRGQVSRELQDVECGTFRKLLNTFRGWPILSNLDLSVYFALSAQMNNMRKVQRLWQDLGQDAPDNTDQKNHRSLDEDLAPLTSDQIDEKIASLKVEQKEVKASKKQIKALLPDVLTVGDHRKATLWHGASTLFNEQANRSCSE</sequence>
<dbReference type="EMBL" id="JAGIZQ010000002">
    <property type="protein sequence ID" value="KAH6641109.1"/>
    <property type="molecule type" value="Genomic_DNA"/>
</dbReference>
<proteinExistence type="predicted"/>
<evidence type="ECO:0000313" key="1">
    <source>
        <dbReference type="EMBL" id="KAH6641109.1"/>
    </source>
</evidence>
<keyword evidence="2" id="KW-1185">Reference proteome</keyword>
<name>A0ACB7PM22_9PEZI</name>